<evidence type="ECO:0000313" key="4">
    <source>
        <dbReference type="Proteomes" id="UP000195402"/>
    </source>
</evidence>
<dbReference type="GO" id="GO:0005504">
    <property type="term" value="F:fatty acid binding"/>
    <property type="evidence" value="ECO:0007669"/>
    <property type="project" value="TreeGrafter"/>
</dbReference>
<dbReference type="SUPFAM" id="SSF54626">
    <property type="entry name" value="Chalcone isomerase"/>
    <property type="match status" value="1"/>
</dbReference>
<dbReference type="EMBL" id="MVGT01000078">
    <property type="protein sequence ID" value="OVA20603.1"/>
    <property type="molecule type" value="Genomic_DNA"/>
</dbReference>
<dbReference type="InterPro" id="IPR016089">
    <property type="entry name" value="Chalcone_isomerase_bundle_sf"/>
</dbReference>
<sequence>MAPTVEEVTTKTGMVEIDPKNGLATKTNAAADTKLSPKDHANIEQAAAAAHDQPKTPTDHDDQQAAMTENEPKTDDDHHDEAKKDAASKVDVPTADETECKSDVAAKDETTKKEENVAVQIEAKTGVSFPVKLLDDGKALNAVGMRKKTILGLGIKIYGFGMYADNEKLKELMRSKIGSKVPSKPTKEMYQLVIDSNVGMMVRLVIVFGGLTMTMVKKNFDEGLGASIKKLNGGRKNDELSNKVMGEASDNIKLTAGSVIEITRLPGYILQTKVKDEVVSKVESELLCRAYFHMYLGEDAFDKDAKERFGMSLLSLF</sequence>
<comment type="caution">
    <text evidence="3">The sequence shown here is derived from an EMBL/GenBank/DDBJ whole genome shotgun (WGS) entry which is preliminary data.</text>
</comment>
<dbReference type="Proteomes" id="UP000195402">
    <property type="component" value="Unassembled WGS sequence"/>
</dbReference>
<gene>
    <name evidence="3" type="ORF">BVC80_1065g161</name>
</gene>
<name>A0A200RD51_MACCD</name>
<dbReference type="AlphaFoldDB" id="A0A200RD51"/>
<dbReference type="GO" id="GO:0009570">
    <property type="term" value="C:chloroplast stroma"/>
    <property type="evidence" value="ECO:0007669"/>
    <property type="project" value="TreeGrafter"/>
</dbReference>
<dbReference type="OrthoDB" id="18193at2759"/>
<dbReference type="PANTHER" id="PTHR47589">
    <property type="entry name" value="FATTY-ACID-BINDING PROTEIN 1"/>
    <property type="match status" value="1"/>
</dbReference>
<dbReference type="GO" id="GO:0006631">
    <property type="term" value="P:fatty acid metabolic process"/>
    <property type="evidence" value="ECO:0007669"/>
    <property type="project" value="TreeGrafter"/>
</dbReference>
<dbReference type="GO" id="GO:0016872">
    <property type="term" value="F:intramolecular lyase activity"/>
    <property type="evidence" value="ECO:0007669"/>
    <property type="project" value="InterPro"/>
</dbReference>
<reference evidence="3 4" key="1">
    <citation type="journal article" date="2017" name="Mol. Plant">
        <title>The Genome of Medicinal Plant Macleaya cordata Provides New Insights into Benzylisoquinoline Alkaloids Metabolism.</title>
        <authorList>
            <person name="Liu X."/>
            <person name="Liu Y."/>
            <person name="Huang P."/>
            <person name="Ma Y."/>
            <person name="Qing Z."/>
            <person name="Tang Q."/>
            <person name="Cao H."/>
            <person name="Cheng P."/>
            <person name="Zheng Y."/>
            <person name="Yuan Z."/>
            <person name="Zhou Y."/>
            <person name="Liu J."/>
            <person name="Tang Z."/>
            <person name="Zhuo Y."/>
            <person name="Zhang Y."/>
            <person name="Yu L."/>
            <person name="Huang J."/>
            <person name="Yang P."/>
            <person name="Peng Q."/>
            <person name="Zhang J."/>
            <person name="Jiang W."/>
            <person name="Zhang Z."/>
            <person name="Lin K."/>
            <person name="Ro D.K."/>
            <person name="Chen X."/>
            <person name="Xiong X."/>
            <person name="Shang Y."/>
            <person name="Huang S."/>
            <person name="Zeng J."/>
        </authorList>
    </citation>
    <scope>NUCLEOTIDE SEQUENCE [LARGE SCALE GENOMIC DNA]</scope>
    <source>
        <strain evidence="4">cv. BLH2017</strain>
        <tissue evidence="3">Root</tissue>
    </source>
</reference>
<proteinExistence type="inferred from homology"/>
<feature type="region of interest" description="Disordered" evidence="2">
    <location>
        <begin position="1"/>
        <end position="102"/>
    </location>
</feature>
<dbReference type="OMA" id="YGFGMYA"/>
<evidence type="ECO:0000313" key="3">
    <source>
        <dbReference type="EMBL" id="OVA20603.1"/>
    </source>
</evidence>
<dbReference type="InterPro" id="IPR044228">
    <property type="entry name" value="FAP1"/>
</dbReference>
<keyword evidence="4" id="KW-1185">Reference proteome</keyword>
<feature type="compositionally biased region" description="Basic and acidic residues" evidence="2">
    <location>
        <begin position="70"/>
        <end position="88"/>
    </location>
</feature>
<dbReference type="InterPro" id="IPR016088">
    <property type="entry name" value="Chalcone_isomerase_3-sand"/>
</dbReference>
<protein>
    <submittedName>
        <fullName evidence="3">Chalcone isomerase</fullName>
    </submittedName>
</protein>
<organism evidence="3 4">
    <name type="scientific">Macleaya cordata</name>
    <name type="common">Five-seeded plume-poppy</name>
    <name type="synonym">Bocconia cordata</name>
    <dbReference type="NCBI Taxonomy" id="56857"/>
    <lineage>
        <taxon>Eukaryota</taxon>
        <taxon>Viridiplantae</taxon>
        <taxon>Streptophyta</taxon>
        <taxon>Embryophyta</taxon>
        <taxon>Tracheophyta</taxon>
        <taxon>Spermatophyta</taxon>
        <taxon>Magnoliopsida</taxon>
        <taxon>Ranunculales</taxon>
        <taxon>Papaveraceae</taxon>
        <taxon>Papaveroideae</taxon>
        <taxon>Macleaya</taxon>
    </lineage>
</organism>
<dbReference type="Gene3D" id="1.10.890.20">
    <property type="match status" value="1"/>
</dbReference>
<dbReference type="Gene3D" id="3.50.70.10">
    <property type="match status" value="1"/>
</dbReference>
<dbReference type="PANTHER" id="PTHR47589:SF4">
    <property type="entry name" value="FATTY-ACID-BINDING PROTEIN 1-LIKE"/>
    <property type="match status" value="1"/>
</dbReference>
<accession>A0A200RD51</accession>
<comment type="similarity">
    <text evidence="1">Belongs to the chalcone isomerase family.</text>
</comment>
<feature type="compositionally biased region" description="Basic and acidic residues" evidence="2">
    <location>
        <begin position="52"/>
        <end position="63"/>
    </location>
</feature>
<evidence type="ECO:0000256" key="1">
    <source>
        <dbReference type="ARBA" id="ARBA00007166"/>
    </source>
</evidence>
<evidence type="ECO:0000256" key="2">
    <source>
        <dbReference type="SAM" id="MobiDB-lite"/>
    </source>
</evidence>
<dbReference type="InterPro" id="IPR036298">
    <property type="entry name" value="Chalcone_isomerase_sf"/>
</dbReference>
<keyword evidence="3" id="KW-0413">Isomerase</keyword>
<dbReference type="InParanoid" id="A0A200RD51"/>